<dbReference type="Proteomes" id="UP001265550">
    <property type="component" value="Unassembled WGS sequence"/>
</dbReference>
<reference evidence="1 2" key="1">
    <citation type="submission" date="2023-07" db="EMBL/GenBank/DDBJ databases">
        <title>Sorghum-associated microbial communities from plants grown in Nebraska, USA.</title>
        <authorList>
            <person name="Schachtman D."/>
        </authorList>
    </citation>
    <scope>NUCLEOTIDE SEQUENCE [LARGE SCALE GENOMIC DNA]</scope>
    <source>
        <strain evidence="1 2">BE240</strain>
    </source>
</reference>
<organism evidence="1 2">
    <name type="scientific">Hydrogenophaga laconesensis</name>
    <dbReference type="NCBI Taxonomy" id="1805971"/>
    <lineage>
        <taxon>Bacteria</taxon>
        <taxon>Pseudomonadati</taxon>
        <taxon>Pseudomonadota</taxon>
        <taxon>Betaproteobacteria</taxon>
        <taxon>Burkholderiales</taxon>
        <taxon>Comamonadaceae</taxon>
        <taxon>Hydrogenophaga</taxon>
    </lineage>
</organism>
<accession>A0ABU1VGD5</accession>
<name>A0ABU1VGD5_9BURK</name>
<gene>
    <name evidence="1" type="ORF">J2X09_004292</name>
</gene>
<dbReference type="EMBL" id="JAVDWE010000014">
    <property type="protein sequence ID" value="MDR7096535.1"/>
    <property type="molecule type" value="Genomic_DNA"/>
</dbReference>
<sequence length="53" mass="5661">MDVSFALMKHPPGTVSVGNDHLSLLVSWYRPCCGRCSCLHGSAGFASFKCGQT</sequence>
<comment type="caution">
    <text evidence="1">The sequence shown here is derived from an EMBL/GenBank/DDBJ whole genome shotgun (WGS) entry which is preliminary data.</text>
</comment>
<protein>
    <submittedName>
        <fullName evidence="1">Uncharacterized protein</fullName>
    </submittedName>
</protein>
<evidence type="ECO:0000313" key="2">
    <source>
        <dbReference type="Proteomes" id="UP001265550"/>
    </source>
</evidence>
<keyword evidence="2" id="KW-1185">Reference proteome</keyword>
<proteinExistence type="predicted"/>
<evidence type="ECO:0000313" key="1">
    <source>
        <dbReference type="EMBL" id="MDR7096535.1"/>
    </source>
</evidence>